<evidence type="ECO:0000313" key="3">
    <source>
        <dbReference type="EMBL" id="CAE0263441.1"/>
    </source>
</evidence>
<organism evidence="2">
    <name type="scientific">Palpitomonas bilix</name>
    <dbReference type="NCBI Taxonomy" id="652834"/>
    <lineage>
        <taxon>Eukaryota</taxon>
        <taxon>Eukaryota incertae sedis</taxon>
    </lineage>
</organism>
<reference evidence="2" key="1">
    <citation type="submission" date="2021-01" db="EMBL/GenBank/DDBJ databases">
        <authorList>
            <person name="Corre E."/>
            <person name="Pelletier E."/>
            <person name="Niang G."/>
            <person name="Scheremetjew M."/>
            <person name="Finn R."/>
            <person name="Kale V."/>
            <person name="Holt S."/>
            <person name="Cochrane G."/>
            <person name="Meng A."/>
            <person name="Brown T."/>
            <person name="Cohen L."/>
        </authorList>
    </citation>
    <scope>NUCLEOTIDE SEQUENCE</scope>
    <source>
        <strain evidence="2">NIES-2562</strain>
    </source>
</reference>
<gene>
    <name evidence="2" type="ORF">PBIL07802_LOCUS25740</name>
    <name evidence="3" type="ORF">PBIL07802_LOCUS25742</name>
</gene>
<evidence type="ECO:0000313" key="2">
    <source>
        <dbReference type="EMBL" id="CAE0263439.1"/>
    </source>
</evidence>
<dbReference type="EMBL" id="HBIB01039551">
    <property type="protein sequence ID" value="CAE0263439.1"/>
    <property type="molecule type" value="Transcribed_RNA"/>
</dbReference>
<name>A0A7S3GE61_9EUKA</name>
<feature type="region of interest" description="Disordered" evidence="1">
    <location>
        <begin position="47"/>
        <end position="75"/>
    </location>
</feature>
<dbReference type="EMBL" id="HBIB01039553">
    <property type="protein sequence ID" value="CAE0263441.1"/>
    <property type="molecule type" value="Transcribed_RNA"/>
</dbReference>
<evidence type="ECO:0000256" key="1">
    <source>
        <dbReference type="SAM" id="MobiDB-lite"/>
    </source>
</evidence>
<protein>
    <submittedName>
        <fullName evidence="2">Uncharacterized protein</fullName>
    </submittedName>
</protein>
<proteinExistence type="predicted"/>
<accession>A0A7S3GE61</accession>
<dbReference type="AlphaFoldDB" id="A0A7S3GE61"/>
<feature type="region of interest" description="Disordered" evidence="1">
    <location>
        <begin position="142"/>
        <end position="165"/>
    </location>
</feature>
<sequence>MEAVMSPKGAAVPDAILRQIEQEEEMRRRLESRERHADESLMESILQDFGSSRPATGAKRPAPTFTAPYPPSPNFHADKQLNVGEGGEVLQAHSGRVTQLSTVESAMYESFNSMLDQLEKEVLLDCGAMSGARVKKFDQKEGKENMRMSEALPDADELEKELFSV</sequence>